<dbReference type="AlphaFoldDB" id="A0A847EST4"/>
<reference evidence="2 3" key="1">
    <citation type="journal article" date="2020" name="Biotechnol. Biofuels">
        <title>New insights from the biogas microbiome by comprehensive genome-resolved metagenomics of nearly 1600 species originating from multiple anaerobic digesters.</title>
        <authorList>
            <person name="Campanaro S."/>
            <person name="Treu L."/>
            <person name="Rodriguez-R L.M."/>
            <person name="Kovalovszki A."/>
            <person name="Ziels R.M."/>
            <person name="Maus I."/>
            <person name="Zhu X."/>
            <person name="Kougias P.G."/>
            <person name="Basile A."/>
            <person name="Luo G."/>
            <person name="Schluter A."/>
            <person name="Konstantinidis K.T."/>
            <person name="Angelidaki I."/>
        </authorList>
    </citation>
    <scope>NUCLEOTIDE SEQUENCE [LARGE SCALE GENOMIC DNA]</scope>
    <source>
        <strain evidence="2">AS06rmzACSIP_421</strain>
    </source>
</reference>
<dbReference type="EMBL" id="JAAZAL010000027">
    <property type="protein sequence ID" value="NLE30795.1"/>
    <property type="molecule type" value="Genomic_DNA"/>
</dbReference>
<protein>
    <submittedName>
        <fullName evidence="2">Uncharacterized protein</fullName>
    </submittedName>
</protein>
<feature type="transmembrane region" description="Helical" evidence="1">
    <location>
        <begin position="313"/>
        <end position="334"/>
    </location>
</feature>
<evidence type="ECO:0000313" key="3">
    <source>
        <dbReference type="Proteomes" id="UP000554004"/>
    </source>
</evidence>
<gene>
    <name evidence="2" type="ORF">GX618_00775</name>
</gene>
<evidence type="ECO:0000313" key="2">
    <source>
        <dbReference type="EMBL" id="NLE30795.1"/>
    </source>
</evidence>
<organism evidence="2 3">
    <name type="scientific">Candidatus Dojkabacteria bacterium</name>
    <dbReference type="NCBI Taxonomy" id="2099670"/>
    <lineage>
        <taxon>Bacteria</taxon>
        <taxon>Candidatus Dojkabacteria</taxon>
    </lineage>
</organism>
<sequence>MKGKYLPFIFFPILISFLFLSPLGVNGKDKDEDIVEDEKKVILCHARTPEDAKNGYNLLNVSKKSVFDKKDSEDGKGHDNHVVDIIPSFTYFVKEDVFTGEYDYKDKKKDGSCPNGYEEYGKLENCRKAKYEKLDVEKTYPGSAKWLLEAGKIVLDNDCKFPELCEYKTAAKYGEWSDWKGELGTLNIYKVRTVSAFDLIQYQLFGDEYACNTEDRYDACDMTETKTSVSAWVEDPSNTEKEIQTTIVAKVDSTDEKVICESSFTTASRDIEQGEVLGENTQQGEVLGENTQQGDVLGTTSVVLAKTGASSDLYIFIVQAVLMLGTLVSGTLLVKKYI</sequence>
<name>A0A847EST4_9BACT</name>
<comment type="caution">
    <text evidence="2">The sequence shown here is derived from an EMBL/GenBank/DDBJ whole genome shotgun (WGS) entry which is preliminary data.</text>
</comment>
<proteinExistence type="predicted"/>
<keyword evidence="1" id="KW-1133">Transmembrane helix</keyword>
<accession>A0A847EST4</accession>
<evidence type="ECO:0000256" key="1">
    <source>
        <dbReference type="SAM" id="Phobius"/>
    </source>
</evidence>
<keyword evidence="1" id="KW-0472">Membrane</keyword>
<dbReference type="Proteomes" id="UP000554004">
    <property type="component" value="Unassembled WGS sequence"/>
</dbReference>
<keyword evidence="1" id="KW-0812">Transmembrane</keyword>